<dbReference type="AlphaFoldDB" id="A0A9D3ZPU1"/>
<dbReference type="OrthoDB" id="1712560at2759"/>
<feature type="non-terminal residue" evidence="1">
    <location>
        <position position="76"/>
    </location>
</feature>
<organism evidence="1 2">
    <name type="scientific">Gossypium stocksii</name>
    <dbReference type="NCBI Taxonomy" id="47602"/>
    <lineage>
        <taxon>Eukaryota</taxon>
        <taxon>Viridiplantae</taxon>
        <taxon>Streptophyta</taxon>
        <taxon>Embryophyta</taxon>
        <taxon>Tracheophyta</taxon>
        <taxon>Spermatophyta</taxon>
        <taxon>Magnoliopsida</taxon>
        <taxon>eudicotyledons</taxon>
        <taxon>Gunneridae</taxon>
        <taxon>Pentapetalae</taxon>
        <taxon>rosids</taxon>
        <taxon>malvids</taxon>
        <taxon>Malvales</taxon>
        <taxon>Malvaceae</taxon>
        <taxon>Malvoideae</taxon>
        <taxon>Gossypium</taxon>
    </lineage>
</organism>
<reference evidence="1 2" key="1">
    <citation type="journal article" date="2021" name="Plant Biotechnol. J.">
        <title>Multi-omics assisted identification of the key and species-specific regulatory components of drought-tolerant mechanisms in Gossypium stocksii.</title>
        <authorList>
            <person name="Yu D."/>
            <person name="Ke L."/>
            <person name="Zhang D."/>
            <person name="Wu Y."/>
            <person name="Sun Y."/>
            <person name="Mei J."/>
            <person name="Sun J."/>
            <person name="Sun Y."/>
        </authorList>
    </citation>
    <scope>NUCLEOTIDE SEQUENCE [LARGE SCALE GENOMIC DNA]</scope>
    <source>
        <strain evidence="2">cv. E1</strain>
        <tissue evidence="1">Leaf</tissue>
    </source>
</reference>
<dbReference type="EMBL" id="JAIQCV010000010">
    <property type="protein sequence ID" value="KAH1055717.1"/>
    <property type="molecule type" value="Genomic_DNA"/>
</dbReference>
<evidence type="ECO:0000313" key="1">
    <source>
        <dbReference type="EMBL" id="KAH1055717.1"/>
    </source>
</evidence>
<sequence>VATNSTVTTPKATSLGYFTKEKLKRLLKDTNKSLSFSMFDLKLPNPTSIATETYPKNCGSYEFQQIYGKIKYACEH</sequence>
<name>A0A9D3ZPU1_9ROSI</name>
<gene>
    <name evidence="1" type="ORF">J1N35_033782</name>
</gene>
<evidence type="ECO:0000313" key="2">
    <source>
        <dbReference type="Proteomes" id="UP000828251"/>
    </source>
</evidence>
<dbReference type="Proteomes" id="UP000828251">
    <property type="component" value="Unassembled WGS sequence"/>
</dbReference>
<accession>A0A9D3ZPU1</accession>
<comment type="caution">
    <text evidence="1">The sequence shown here is derived from an EMBL/GenBank/DDBJ whole genome shotgun (WGS) entry which is preliminary data.</text>
</comment>
<feature type="non-terminal residue" evidence="1">
    <location>
        <position position="1"/>
    </location>
</feature>
<proteinExistence type="predicted"/>
<keyword evidence="2" id="KW-1185">Reference proteome</keyword>
<protein>
    <submittedName>
        <fullName evidence="1">Uncharacterized protein</fullName>
    </submittedName>
</protein>